<dbReference type="HAMAP" id="MF_00501">
    <property type="entry name" value="Ribosomal_bL31_1"/>
    <property type="match status" value="1"/>
</dbReference>
<comment type="cofactor">
    <cofactor evidence="10">
        <name>Zn(2+)</name>
        <dbReference type="ChEBI" id="CHEBI:29105"/>
    </cofactor>
    <text evidence="10">Binds 1 zinc ion per subunit.</text>
</comment>
<name>A0A8J6QPV7_9BACT</name>
<dbReference type="PANTHER" id="PTHR33280:SF6">
    <property type="entry name" value="LARGE RIBOSOMAL SUBUNIT PROTEIN BL31A"/>
    <property type="match status" value="1"/>
</dbReference>
<feature type="binding site" evidence="10">
    <location>
        <position position="16"/>
    </location>
    <ligand>
        <name>Zn(2+)</name>
        <dbReference type="ChEBI" id="CHEBI:29105"/>
    </ligand>
</feature>
<dbReference type="GO" id="GO:0006412">
    <property type="term" value="P:translation"/>
    <property type="evidence" value="ECO:0007669"/>
    <property type="project" value="UniProtKB-UniRule"/>
</dbReference>
<dbReference type="NCBIfam" id="TIGR00105">
    <property type="entry name" value="L31"/>
    <property type="match status" value="1"/>
</dbReference>
<dbReference type="AlphaFoldDB" id="A0A8J6QPV7"/>
<keyword evidence="5 10" id="KW-0862">Zinc</keyword>
<evidence type="ECO:0000256" key="2">
    <source>
        <dbReference type="ARBA" id="ARBA00011838"/>
    </source>
</evidence>
<proteinExistence type="inferred from homology"/>
<dbReference type="InterPro" id="IPR034704">
    <property type="entry name" value="Ribosomal_bL28/bL31-like_sf"/>
</dbReference>
<dbReference type="Proteomes" id="UP000632828">
    <property type="component" value="Unassembled WGS sequence"/>
</dbReference>
<evidence type="ECO:0000256" key="9">
    <source>
        <dbReference type="ARBA" id="ARBA00035687"/>
    </source>
</evidence>
<dbReference type="Gene3D" id="4.10.830.30">
    <property type="entry name" value="Ribosomal protein L31"/>
    <property type="match status" value="1"/>
</dbReference>
<evidence type="ECO:0000256" key="4">
    <source>
        <dbReference type="ARBA" id="ARBA00022730"/>
    </source>
</evidence>
<evidence type="ECO:0000313" key="12">
    <source>
        <dbReference type="Proteomes" id="UP000632828"/>
    </source>
</evidence>
<dbReference type="GO" id="GO:1990904">
    <property type="term" value="C:ribonucleoprotein complex"/>
    <property type="evidence" value="ECO:0007669"/>
    <property type="project" value="UniProtKB-KW"/>
</dbReference>
<dbReference type="EMBL" id="JACWUN010000008">
    <property type="protein sequence ID" value="MBD1400661.1"/>
    <property type="molecule type" value="Genomic_DNA"/>
</dbReference>
<dbReference type="PANTHER" id="PTHR33280">
    <property type="entry name" value="50S RIBOSOMAL PROTEIN L31, CHLOROPLASTIC"/>
    <property type="match status" value="1"/>
</dbReference>
<feature type="binding site" evidence="10">
    <location>
        <position position="37"/>
    </location>
    <ligand>
        <name>Zn(2+)</name>
        <dbReference type="ChEBI" id="CHEBI:29105"/>
    </ligand>
</feature>
<evidence type="ECO:0000256" key="3">
    <source>
        <dbReference type="ARBA" id="ARBA00022723"/>
    </source>
</evidence>
<protein>
    <recommendedName>
        <fullName evidence="9 10">Large ribosomal subunit protein bL31</fullName>
    </recommendedName>
</protein>
<evidence type="ECO:0000256" key="8">
    <source>
        <dbReference type="ARBA" id="ARBA00023274"/>
    </source>
</evidence>
<accession>A0A8J6QPV7</accession>
<dbReference type="RefSeq" id="WP_191155433.1">
    <property type="nucleotide sequence ID" value="NZ_JACWUN010000008.1"/>
</dbReference>
<comment type="function">
    <text evidence="10">Binds the 23S rRNA.</text>
</comment>
<keyword evidence="6 10" id="KW-0694">RNA-binding</keyword>
<dbReference type="GO" id="GO:0005840">
    <property type="term" value="C:ribosome"/>
    <property type="evidence" value="ECO:0007669"/>
    <property type="project" value="UniProtKB-KW"/>
</dbReference>
<comment type="similarity">
    <text evidence="1 10">Belongs to the bacterial ribosomal protein bL31 family. Type A subfamily.</text>
</comment>
<sequence>MKDGIHPKYDVSPVRCDCGNTFETRSTLCKEIHTEICSACHPFYTGKQKLIDTAGRIERFRKKYAQK</sequence>
<organism evidence="11 12">
    <name type="scientific">Pelovirga terrestris</name>
    <dbReference type="NCBI Taxonomy" id="2771352"/>
    <lineage>
        <taxon>Bacteria</taxon>
        <taxon>Pseudomonadati</taxon>
        <taxon>Thermodesulfobacteriota</taxon>
        <taxon>Desulfuromonadia</taxon>
        <taxon>Geobacterales</taxon>
        <taxon>Geobacteraceae</taxon>
        <taxon>Pelovirga</taxon>
    </lineage>
</organism>
<dbReference type="InterPro" id="IPR042105">
    <property type="entry name" value="Ribosomal_bL31_sf"/>
</dbReference>
<dbReference type="PRINTS" id="PR01249">
    <property type="entry name" value="RIBOSOMALL31"/>
</dbReference>
<evidence type="ECO:0000313" key="11">
    <source>
        <dbReference type="EMBL" id="MBD1400661.1"/>
    </source>
</evidence>
<keyword evidence="4 10" id="KW-0699">rRNA-binding</keyword>
<evidence type="ECO:0000256" key="6">
    <source>
        <dbReference type="ARBA" id="ARBA00022884"/>
    </source>
</evidence>
<dbReference type="SUPFAM" id="SSF143800">
    <property type="entry name" value="L28p-like"/>
    <property type="match status" value="1"/>
</dbReference>
<reference evidence="11" key="1">
    <citation type="submission" date="2020-09" db="EMBL/GenBank/DDBJ databases">
        <title>Pelobacter alkaliphilus sp. nov., a novel anaerobic arsenate-reducing bacterium from terrestrial mud volcano.</title>
        <authorList>
            <person name="Khomyakova M.A."/>
            <person name="Merkel A.Y."/>
            <person name="Slobodkin A.I."/>
        </authorList>
    </citation>
    <scope>NUCLEOTIDE SEQUENCE</scope>
    <source>
        <strain evidence="11">M08fum</strain>
    </source>
</reference>
<feature type="binding site" evidence="10">
    <location>
        <position position="18"/>
    </location>
    <ligand>
        <name>Zn(2+)</name>
        <dbReference type="ChEBI" id="CHEBI:29105"/>
    </ligand>
</feature>
<comment type="subunit">
    <text evidence="2 10">Part of the 50S ribosomal subunit.</text>
</comment>
<dbReference type="GO" id="GO:0046872">
    <property type="term" value="F:metal ion binding"/>
    <property type="evidence" value="ECO:0007669"/>
    <property type="project" value="UniProtKB-KW"/>
</dbReference>
<evidence type="ECO:0000256" key="10">
    <source>
        <dbReference type="HAMAP-Rule" id="MF_00501"/>
    </source>
</evidence>
<dbReference type="InterPro" id="IPR027491">
    <property type="entry name" value="Ribosomal_bL31_A"/>
</dbReference>
<evidence type="ECO:0000256" key="7">
    <source>
        <dbReference type="ARBA" id="ARBA00022980"/>
    </source>
</evidence>
<dbReference type="NCBIfam" id="NF000612">
    <property type="entry name" value="PRK00019.1"/>
    <property type="match status" value="1"/>
</dbReference>
<dbReference type="GO" id="GO:0003735">
    <property type="term" value="F:structural constituent of ribosome"/>
    <property type="evidence" value="ECO:0007669"/>
    <property type="project" value="InterPro"/>
</dbReference>
<keyword evidence="7 10" id="KW-0689">Ribosomal protein</keyword>
<evidence type="ECO:0000256" key="5">
    <source>
        <dbReference type="ARBA" id="ARBA00022833"/>
    </source>
</evidence>
<keyword evidence="8 10" id="KW-0687">Ribonucleoprotein</keyword>
<evidence type="ECO:0000256" key="1">
    <source>
        <dbReference type="ARBA" id="ARBA00009296"/>
    </source>
</evidence>
<keyword evidence="12" id="KW-1185">Reference proteome</keyword>
<comment type="caution">
    <text evidence="11">The sequence shown here is derived from an EMBL/GenBank/DDBJ whole genome shotgun (WGS) entry which is preliminary data.</text>
</comment>
<gene>
    <name evidence="10 11" type="primary">rpmE</name>
    <name evidence="11" type="ORF">ICT70_08275</name>
</gene>
<dbReference type="InterPro" id="IPR002150">
    <property type="entry name" value="Ribosomal_bL31"/>
</dbReference>
<feature type="binding site" evidence="10">
    <location>
        <position position="40"/>
    </location>
    <ligand>
        <name>Zn(2+)</name>
        <dbReference type="ChEBI" id="CHEBI:29105"/>
    </ligand>
</feature>
<dbReference type="GO" id="GO:0019843">
    <property type="term" value="F:rRNA binding"/>
    <property type="evidence" value="ECO:0007669"/>
    <property type="project" value="UniProtKB-KW"/>
</dbReference>
<dbReference type="Pfam" id="PF01197">
    <property type="entry name" value="Ribosomal_L31"/>
    <property type="match status" value="1"/>
</dbReference>
<dbReference type="PROSITE" id="PS01143">
    <property type="entry name" value="RIBOSOMAL_L31"/>
    <property type="match status" value="1"/>
</dbReference>
<keyword evidence="3 10" id="KW-0479">Metal-binding</keyword>